<dbReference type="OrthoDB" id="3648173at2759"/>
<name>A0A384K4V7_BOTFB</name>
<keyword evidence="1" id="KW-1133">Transmembrane helix</keyword>
<keyword evidence="3" id="KW-1185">Reference proteome</keyword>
<dbReference type="GeneID" id="5438979"/>
<dbReference type="EMBL" id="CP009819">
    <property type="protein sequence ID" value="ATZ57859.1"/>
    <property type="molecule type" value="Genomic_DNA"/>
</dbReference>
<keyword evidence="1" id="KW-0812">Transmembrane</keyword>
<reference evidence="2" key="4">
    <citation type="submission" date="2017-12" db="EMBL/GenBank/DDBJ databases">
        <authorList>
            <person name="van Kan J."/>
        </authorList>
    </citation>
    <scope>NUCLEOTIDE SEQUENCE</scope>
    <source>
        <strain evidence="2">B05.10</strain>
    </source>
</reference>
<dbReference type="RefSeq" id="XP_024553397.1">
    <property type="nucleotide sequence ID" value="XM_024697580.1"/>
</dbReference>
<reference evidence="2 3" key="2">
    <citation type="journal article" date="2012" name="Eukaryot. Cell">
        <title>Genome update of Botrytis cinerea strains B05.10 and T4.</title>
        <authorList>
            <person name="Staats M."/>
            <person name="van Kan J.A."/>
        </authorList>
    </citation>
    <scope>NUCLEOTIDE SEQUENCE [LARGE SCALE GENOMIC DNA]</scope>
    <source>
        <strain evidence="2 3">B05.10</strain>
    </source>
</reference>
<proteinExistence type="predicted"/>
<sequence>MSFATPIYPGIDLEANEGPLLKTVSIAFITLTACTIAIRFFSRWYTKISLGLDELFVSIAAVILTL</sequence>
<keyword evidence="1" id="KW-0472">Membrane</keyword>
<dbReference type="AlphaFoldDB" id="A0A384K4V7"/>
<protein>
    <submittedName>
        <fullName evidence="2">Uncharacterized protein</fullName>
    </submittedName>
</protein>
<reference evidence="2 3" key="1">
    <citation type="journal article" date="2011" name="PLoS Genet.">
        <title>Genomic analysis of the necrotrophic fungal pathogens Sclerotinia sclerotiorum and Botrytis cinerea.</title>
        <authorList>
            <person name="Amselem J."/>
            <person name="Cuomo C.A."/>
            <person name="van Kan J.A."/>
            <person name="Viaud M."/>
            <person name="Benito E.P."/>
            <person name="Couloux A."/>
            <person name="Coutinho P.M."/>
            <person name="de Vries R.P."/>
            <person name="Dyer P.S."/>
            <person name="Fillinger S."/>
            <person name="Fournier E."/>
            <person name="Gout L."/>
            <person name="Hahn M."/>
            <person name="Kohn L."/>
            <person name="Lapalu N."/>
            <person name="Plummer K.M."/>
            <person name="Pradier J.M."/>
            <person name="Quevillon E."/>
            <person name="Sharon A."/>
            <person name="Simon A."/>
            <person name="ten Have A."/>
            <person name="Tudzynski B."/>
            <person name="Tudzynski P."/>
            <person name="Wincker P."/>
            <person name="Andrew M."/>
            <person name="Anthouard V."/>
            <person name="Beever R.E."/>
            <person name="Beffa R."/>
            <person name="Benoit I."/>
            <person name="Bouzid O."/>
            <person name="Brault B."/>
            <person name="Chen Z."/>
            <person name="Choquer M."/>
            <person name="Collemare J."/>
            <person name="Cotton P."/>
            <person name="Danchin E.G."/>
            <person name="Da Silva C."/>
            <person name="Gautier A."/>
            <person name="Giraud C."/>
            <person name="Giraud T."/>
            <person name="Gonzalez C."/>
            <person name="Grossetete S."/>
            <person name="Guldener U."/>
            <person name="Henrissat B."/>
            <person name="Howlett B.J."/>
            <person name="Kodira C."/>
            <person name="Kretschmer M."/>
            <person name="Lappartient A."/>
            <person name="Leroch M."/>
            <person name="Levis C."/>
            <person name="Mauceli E."/>
            <person name="Neuveglise C."/>
            <person name="Oeser B."/>
            <person name="Pearson M."/>
            <person name="Poulain J."/>
            <person name="Poussereau N."/>
            <person name="Quesneville H."/>
            <person name="Rascle C."/>
            <person name="Schumacher J."/>
            <person name="Segurens B."/>
            <person name="Sexton A."/>
            <person name="Silva E."/>
            <person name="Sirven C."/>
            <person name="Soanes D.M."/>
            <person name="Talbot N.J."/>
            <person name="Templeton M."/>
            <person name="Yandava C."/>
            <person name="Yarden O."/>
            <person name="Zeng Q."/>
            <person name="Rollins J.A."/>
            <person name="Lebrun M.H."/>
            <person name="Dickman M."/>
        </authorList>
    </citation>
    <scope>NUCLEOTIDE SEQUENCE [LARGE SCALE GENOMIC DNA]</scope>
    <source>
        <strain evidence="2 3">B05.10</strain>
    </source>
</reference>
<dbReference type="Proteomes" id="UP000001798">
    <property type="component" value="Chromosome 15"/>
</dbReference>
<evidence type="ECO:0000256" key="1">
    <source>
        <dbReference type="SAM" id="Phobius"/>
    </source>
</evidence>
<organism evidence="2 3">
    <name type="scientific">Botryotinia fuckeliana (strain B05.10)</name>
    <name type="common">Noble rot fungus</name>
    <name type="synonym">Botrytis cinerea</name>
    <dbReference type="NCBI Taxonomy" id="332648"/>
    <lineage>
        <taxon>Eukaryota</taxon>
        <taxon>Fungi</taxon>
        <taxon>Dikarya</taxon>
        <taxon>Ascomycota</taxon>
        <taxon>Pezizomycotina</taxon>
        <taxon>Leotiomycetes</taxon>
        <taxon>Helotiales</taxon>
        <taxon>Sclerotiniaceae</taxon>
        <taxon>Botrytis</taxon>
    </lineage>
</organism>
<dbReference type="RefSeq" id="XP_024553398.1">
    <property type="nucleotide sequence ID" value="XM_024697582.1"/>
</dbReference>
<feature type="transmembrane region" description="Helical" evidence="1">
    <location>
        <begin position="20"/>
        <end position="41"/>
    </location>
</feature>
<gene>
    <name evidence="2" type="ORF">BCIN_15g03810</name>
</gene>
<reference evidence="2 3" key="3">
    <citation type="journal article" date="2017" name="Mol. Plant Pathol.">
        <title>A gapless genome sequence of the fungus Botrytis cinerea.</title>
        <authorList>
            <person name="Van Kan J.A."/>
            <person name="Stassen J.H."/>
            <person name="Mosbach A."/>
            <person name="Van Der Lee T.A."/>
            <person name="Faino L."/>
            <person name="Farmer A.D."/>
            <person name="Papasotiriou D.G."/>
            <person name="Zhou S."/>
            <person name="Seidl M.F."/>
            <person name="Cottam E."/>
            <person name="Edel D."/>
            <person name="Hahn M."/>
            <person name="Schwartz D.C."/>
            <person name="Dietrich R.A."/>
            <person name="Widdison S."/>
            <person name="Scalliet G."/>
        </authorList>
    </citation>
    <scope>NUCLEOTIDE SEQUENCE [LARGE SCALE GENOMIC DNA]</scope>
    <source>
        <strain evidence="2 3">B05.10</strain>
    </source>
</reference>
<evidence type="ECO:0000313" key="2">
    <source>
        <dbReference type="EMBL" id="ATZ57859.1"/>
    </source>
</evidence>
<accession>A0A384K4V7</accession>
<evidence type="ECO:0000313" key="3">
    <source>
        <dbReference type="Proteomes" id="UP000001798"/>
    </source>
</evidence>
<dbReference type="EMBL" id="CP009819">
    <property type="protein sequence ID" value="ATZ57858.1"/>
    <property type="molecule type" value="Genomic_DNA"/>
</dbReference>
<dbReference type="VEuPathDB" id="FungiDB:Bcin15g03810"/>